<dbReference type="AlphaFoldDB" id="A8PWE3"/>
<keyword evidence="4" id="KW-0418">Kinase</keyword>
<dbReference type="PANTHER" id="PTHR20275:SF0">
    <property type="entry name" value="NAD KINASE"/>
    <property type="match status" value="1"/>
</dbReference>
<dbReference type="OrthoDB" id="24581at2759"/>
<evidence type="ECO:0000256" key="1">
    <source>
        <dbReference type="ARBA" id="ARBA00010995"/>
    </source>
</evidence>
<feature type="region of interest" description="Disordered" evidence="8">
    <location>
        <begin position="493"/>
        <end position="567"/>
    </location>
</feature>
<keyword evidence="5" id="KW-0067">ATP-binding</keyword>
<feature type="region of interest" description="Disordered" evidence="8">
    <location>
        <begin position="634"/>
        <end position="674"/>
    </location>
</feature>
<dbReference type="GO" id="GO:0003951">
    <property type="term" value="F:NAD+ kinase activity"/>
    <property type="evidence" value="ECO:0007669"/>
    <property type="project" value="InterPro"/>
</dbReference>
<dbReference type="InterPro" id="IPR017438">
    <property type="entry name" value="ATP-NAD_kinase_N"/>
</dbReference>
<dbReference type="OMA" id="FIPFPRR"/>
<keyword evidence="3" id="KW-0547">Nucleotide-binding</keyword>
<dbReference type="SUPFAM" id="SSF111331">
    <property type="entry name" value="NAD kinase/diacylglycerol kinase-like"/>
    <property type="match status" value="1"/>
</dbReference>
<dbReference type="FunCoup" id="A8PWE3">
    <property type="interactions" value="147"/>
</dbReference>
<evidence type="ECO:0000313" key="10">
    <source>
        <dbReference type="Proteomes" id="UP000008837"/>
    </source>
</evidence>
<dbReference type="Pfam" id="PF20143">
    <property type="entry name" value="NAD_kinase_C"/>
    <property type="match status" value="1"/>
</dbReference>
<reference evidence="9 10" key="1">
    <citation type="journal article" date="2007" name="Proc. Natl. Acad. Sci. U.S.A.">
        <title>Dandruff-associated Malassezia genomes reveal convergent and divergent virulence traits shared with plant and human fungal pathogens.</title>
        <authorList>
            <person name="Xu J."/>
            <person name="Saunders C.W."/>
            <person name="Hu P."/>
            <person name="Grant R.A."/>
            <person name="Boekhout T."/>
            <person name="Kuramae E.E."/>
            <person name="Kronstad J.W."/>
            <person name="Deangelis Y.M."/>
            <person name="Reeder N.L."/>
            <person name="Johnstone K.R."/>
            <person name="Leland M."/>
            <person name="Fieno A.M."/>
            <person name="Begley W.M."/>
            <person name="Sun Y."/>
            <person name="Lacey M.P."/>
            <person name="Chaudhary T."/>
            <person name="Keough T."/>
            <person name="Chu L."/>
            <person name="Sears R."/>
            <person name="Yuan B."/>
            <person name="Dawson T.L.Jr."/>
        </authorList>
    </citation>
    <scope>NUCLEOTIDE SEQUENCE [LARGE SCALE GENOMIC DNA]</scope>
    <source>
        <strain evidence="10">ATCC MYA-4612 / CBS 7966</strain>
    </source>
</reference>
<evidence type="ECO:0000256" key="2">
    <source>
        <dbReference type="ARBA" id="ARBA00022679"/>
    </source>
</evidence>
<dbReference type="InterPro" id="IPR002504">
    <property type="entry name" value="NADK"/>
</dbReference>
<comment type="caution">
    <text evidence="9">The sequence shown here is derived from an EMBL/GenBank/DDBJ whole genome shotgun (WGS) entry which is preliminary data.</text>
</comment>
<feature type="compositionally biased region" description="Basic and acidic residues" evidence="8">
    <location>
        <begin position="652"/>
        <end position="674"/>
    </location>
</feature>
<evidence type="ECO:0000256" key="6">
    <source>
        <dbReference type="ARBA" id="ARBA00022857"/>
    </source>
</evidence>
<dbReference type="RefSeq" id="XP_001731811.1">
    <property type="nucleotide sequence ID" value="XM_001731759.1"/>
</dbReference>
<evidence type="ECO:0008006" key="11">
    <source>
        <dbReference type="Google" id="ProtNLM"/>
    </source>
</evidence>
<gene>
    <name evidence="9" type="ORF">MGL_1079</name>
</gene>
<dbReference type="PANTHER" id="PTHR20275">
    <property type="entry name" value="NAD KINASE"/>
    <property type="match status" value="1"/>
</dbReference>
<dbReference type="GO" id="GO:0019674">
    <property type="term" value="P:NAD+ metabolic process"/>
    <property type="evidence" value="ECO:0007669"/>
    <property type="project" value="InterPro"/>
</dbReference>
<comment type="similarity">
    <text evidence="1">Belongs to the NAD kinase family.</text>
</comment>
<dbReference type="EMBL" id="AAYY01000003">
    <property type="protein sequence ID" value="EDP44597.1"/>
    <property type="molecule type" value="Genomic_DNA"/>
</dbReference>
<dbReference type="Gene3D" id="3.40.50.10330">
    <property type="entry name" value="Probable inorganic polyphosphate/atp-NAD kinase, domain 1"/>
    <property type="match status" value="1"/>
</dbReference>
<feature type="compositionally biased region" description="Polar residues" evidence="8">
    <location>
        <begin position="593"/>
        <end position="609"/>
    </location>
</feature>
<dbReference type="Gene3D" id="2.60.200.30">
    <property type="entry name" value="Probable inorganic polyphosphate/atp-NAD kinase, domain 2"/>
    <property type="match status" value="1"/>
</dbReference>
<sequence length="674" mass="76406">MAQDTDQVEYTPEHPPSIQGVLQESQKHLHKTYPDTCPKQELPYEQQQQDILDMDDAKDGDLLRCLTQKLAQTSIFVRAMHKQLYRARVNSNAESVLIITKARDNNLVRLTREVSLWLMNRARKDRKRGLIVYVDEQLRHSKRFDVEGMQRDYPHLFTSFRESGTPETSHQCFNVDEGQLRFWTSDMCTLSPTLFDLVLTLGGDGTVLFASWLFQSSVPPVIPFSLGSLGFLTPFCFDDYPSVLDSAITNGILLNMRMRFRATVYRAIDTLNSKPRSRRRKAPKPDSADSILQEVKECGWYCVEMEPGADAPEDAPLFHDEHVHLFRTRPVESFEFLNDLVVDRGPSPYVTMLEVFADDMHLTTAHADGLCISTPTGSTAYSLSAGGSLVHPFIPAMLITPICPHTLSFRPMLVPDSMELRIAVPHNSRSNAWASFDGRGRIEICRGDHIKITASPYPFPTVTPENETGTWFHSVSRTFNWNQRKHQMGFMVYDGHPNRKQSRGNPQTQNSASSRGTSRSGNRVKDKFWREENTSDFVHDASEQFDDDDADDDHDDDHYDDDEDDNEVFDIDEATPENLSRLSGSWGQSSFPTLPATSTFSQDNLSFGPSSKGEPVPIHYPTNELQEAKWRCIRSPDRFGPGGPPPAPGPLSERHLATMDFRLRSKLDDRAARK</sequence>
<evidence type="ECO:0000256" key="3">
    <source>
        <dbReference type="ARBA" id="ARBA00022741"/>
    </source>
</evidence>
<dbReference type="FunFam" id="2.60.200.30:FF:000009">
    <property type="entry name" value="Poly(P)/ATP NAD kinase"/>
    <property type="match status" value="1"/>
</dbReference>
<accession>A8PWE3</accession>
<keyword evidence="10" id="KW-1185">Reference proteome</keyword>
<name>A8PWE3_MALGO</name>
<organism evidence="9 10">
    <name type="scientific">Malassezia globosa (strain ATCC MYA-4612 / CBS 7966)</name>
    <name type="common">Dandruff-associated fungus</name>
    <dbReference type="NCBI Taxonomy" id="425265"/>
    <lineage>
        <taxon>Eukaryota</taxon>
        <taxon>Fungi</taxon>
        <taxon>Dikarya</taxon>
        <taxon>Basidiomycota</taxon>
        <taxon>Ustilaginomycotina</taxon>
        <taxon>Malasseziomycetes</taxon>
        <taxon>Malasseziales</taxon>
        <taxon>Malasseziaceae</taxon>
        <taxon>Malassezia</taxon>
    </lineage>
</organism>
<evidence type="ECO:0000256" key="7">
    <source>
        <dbReference type="ARBA" id="ARBA00023027"/>
    </source>
</evidence>
<feature type="compositionally biased region" description="Polar residues" evidence="8">
    <location>
        <begin position="503"/>
        <end position="521"/>
    </location>
</feature>
<keyword evidence="6" id="KW-0521">NADP</keyword>
<feature type="compositionally biased region" description="Basic and acidic residues" evidence="8">
    <location>
        <begin position="523"/>
        <end position="542"/>
    </location>
</feature>
<keyword evidence="2" id="KW-0808">Transferase</keyword>
<feature type="region of interest" description="Disordered" evidence="8">
    <location>
        <begin position="593"/>
        <end position="619"/>
    </location>
</feature>
<keyword evidence="7" id="KW-0520">NAD</keyword>
<evidence type="ECO:0000256" key="4">
    <source>
        <dbReference type="ARBA" id="ARBA00022777"/>
    </source>
</evidence>
<evidence type="ECO:0000256" key="5">
    <source>
        <dbReference type="ARBA" id="ARBA00022840"/>
    </source>
</evidence>
<dbReference type="InParanoid" id="A8PWE3"/>
<dbReference type="HAMAP" id="MF_00361">
    <property type="entry name" value="NAD_kinase"/>
    <property type="match status" value="1"/>
</dbReference>
<dbReference type="Pfam" id="PF01513">
    <property type="entry name" value="NAD_kinase"/>
    <property type="match status" value="1"/>
</dbReference>
<dbReference type="VEuPathDB" id="FungiDB:MGL_1079"/>
<dbReference type="KEGG" id="mgl:MGL_1079"/>
<dbReference type="STRING" id="425265.A8PWE3"/>
<proteinExistence type="inferred from homology"/>
<dbReference type="GeneID" id="5856116"/>
<dbReference type="Proteomes" id="UP000008837">
    <property type="component" value="Unassembled WGS sequence"/>
</dbReference>
<dbReference type="InterPro" id="IPR017437">
    <property type="entry name" value="ATP-NAD_kinase_PpnK-typ_C"/>
</dbReference>
<evidence type="ECO:0000256" key="8">
    <source>
        <dbReference type="SAM" id="MobiDB-lite"/>
    </source>
</evidence>
<dbReference type="GO" id="GO:0006741">
    <property type="term" value="P:NADP+ biosynthetic process"/>
    <property type="evidence" value="ECO:0007669"/>
    <property type="project" value="InterPro"/>
</dbReference>
<feature type="compositionally biased region" description="Acidic residues" evidence="8">
    <location>
        <begin position="543"/>
        <end position="567"/>
    </location>
</feature>
<evidence type="ECO:0000313" key="9">
    <source>
        <dbReference type="EMBL" id="EDP44597.1"/>
    </source>
</evidence>
<protein>
    <recommendedName>
        <fullName evidence="11">NAD+ kinase</fullName>
    </recommendedName>
</protein>
<dbReference type="GO" id="GO:0005524">
    <property type="term" value="F:ATP binding"/>
    <property type="evidence" value="ECO:0007669"/>
    <property type="project" value="UniProtKB-KW"/>
</dbReference>
<dbReference type="InterPro" id="IPR016064">
    <property type="entry name" value="NAD/diacylglycerol_kinase_sf"/>
</dbReference>